<evidence type="ECO:0000259" key="2">
    <source>
        <dbReference type="Pfam" id="PF07715"/>
    </source>
</evidence>
<keyword evidence="1" id="KW-0732">Signal</keyword>
<dbReference type="Proteomes" id="UP000587415">
    <property type="component" value="Unassembled WGS sequence"/>
</dbReference>
<accession>A0A7X5YK66</accession>
<dbReference type="GO" id="GO:0009279">
    <property type="term" value="C:cell outer membrane"/>
    <property type="evidence" value="ECO:0007669"/>
    <property type="project" value="TreeGrafter"/>
</dbReference>
<dbReference type="InterPro" id="IPR012910">
    <property type="entry name" value="Plug_dom"/>
</dbReference>
<dbReference type="AlphaFoldDB" id="A0A7X5YK66"/>
<feature type="signal peptide" evidence="1">
    <location>
        <begin position="1"/>
        <end position="19"/>
    </location>
</feature>
<dbReference type="PANTHER" id="PTHR30069:SF49">
    <property type="entry name" value="OUTER MEMBRANE PROTEIN C"/>
    <property type="match status" value="1"/>
</dbReference>
<dbReference type="Gene3D" id="2.170.130.10">
    <property type="entry name" value="TonB-dependent receptor, plug domain"/>
    <property type="match status" value="1"/>
</dbReference>
<sequence length="686" mass="75760">MSSGLALLAALGLATVVHAQTPAPAEVAPAAAETQIRTYTPADFARFAPSNALDMLNQVPGFSIRTDVVERGLGEATGNVLVNGQRASNKSDDVLAQLRRIPAANVERIEIRDAAGLRIPGLSGQVANIIVKAGGLTGQYAYTPEYRARFTEPVWTRFNVSVSGERGPVQYTFGLENQVNHSGAGGDTFIYNPDGSIREERYDVWTADSNQPRATARFRVDGPGDAAGNLSLAYRDIRSDYLEESRRTPATGVARTVDFDNLTEGFDYEIGGDYEFAVGAGRLKLIGLDRLRDVEFENNVVSTWDDGRANTGDRLTGRSEESERIGRGEYRWKQGKADWQISVEAAFNALDSESRLFLLQPAGNYTEIPFPGATARVEEMRYEAIASYGRPLSPTFSFQIAAGAEYSELSQIGGNGLTRTFQRPKGQLTAVWQASPETRYNIRLQRRVGQLNFGDFLASIDLSNNTSEEENPNLVPPQSWEAEVEANHSRGAWGSSTLRVYAHLIDDIVDIIPVGATGQSVGNLDSATRYGVEWRNTVNLDPMGWRGVKIDTRLWFQETSLEDPVTGEDRPITGNLRRFVSLSFRHDVPETPWAYGFGVSHQRYAPTFRPSEVAHGFEFPVSGNVFVEHKDVYGLTVRASVGNVFSGESYLRRTSFAGRRTDPVSFYERRDRTVGPIYALEIRGKF</sequence>
<dbReference type="InterPro" id="IPR037066">
    <property type="entry name" value="Plug_dom_sf"/>
</dbReference>
<dbReference type="Pfam" id="PF07715">
    <property type="entry name" value="Plug"/>
    <property type="match status" value="1"/>
</dbReference>
<feature type="chain" id="PRO_5031280528" description="TonB-dependent receptor plug domain-containing protein" evidence="1">
    <location>
        <begin position="20"/>
        <end position="686"/>
    </location>
</feature>
<gene>
    <name evidence="3" type="ORF">GGQ87_001700</name>
</gene>
<evidence type="ECO:0000313" key="4">
    <source>
        <dbReference type="Proteomes" id="UP000587415"/>
    </source>
</evidence>
<protein>
    <recommendedName>
        <fullName evidence="2">TonB-dependent receptor plug domain-containing protein</fullName>
    </recommendedName>
</protein>
<dbReference type="EMBL" id="JAATJM010000001">
    <property type="protein sequence ID" value="NJC41442.1"/>
    <property type="molecule type" value="Genomic_DNA"/>
</dbReference>
<dbReference type="SUPFAM" id="SSF56935">
    <property type="entry name" value="Porins"/>
    <property type="match status" value="1"/>
</dbReference>
<keyword evidence="4" id="KW-1185">Reference proteome</keyword>
<dbReference type="GO" id="GO:0015344">
    <property type="term" value="F:siderophore uptake transmembrane transporter activity"/>
    <property type="evidence" value="ECO:0007669"/>
    <property type="project" value="TreeGrafter"/>
</dbReference>
<evidence type="ECO:0000256" key="1">
    <source>
        <dbReference type="SAM" id="SignalP"/>
    </source>
</evidence>
<dbReference type="PANTHER" id="PTHR30069">
    <property type="entry name" value="TONB-DEPENDENT OUTER MEMBRANE RECEPTOR"/>
    <property type="match status" value="1"/>
</dbReference>
<dbReference type="InterPro" id="IPR039426">
    <property type="entry name" value="TonB-dep_rcpt-like"/>
</dbReference>
<reference evidence="3 4" key="1">
    <citation type="submission" date="2020-03" db="EMBL/GenBank/DDBJ databases">
        <title>Genomic Encyclopedia of Type Strains, Phase IV (KMG-IV): sequencing the most valuable type-strain genomes for metagenomic binning, comparative biology and taxonomic classification.</title>
        <authorList>
            <person name="Goeker M."/>
        </authorList>
    </citation>
    <scope>NUCLEOTIDE SEQUENCE [LARGE SCALE GENOMIC DNA]</scope>
    <source>
        <strain evidence="3 4">DSM 4736</strain>
    </source>
</reference>
<organism evidence="3 4">
    <name type="scientific">Brevundimonas alba</name>
    <dbReference type="NCBI Taxonomy" id="74314"/>
    <lineage>
        <taxon>Bacteria</taxon>
        <taxon>Pseudomonadati</taxon>
        <taxon>Pseudomonadota</taxon>
        <taxon>Alphaproteobacteria</taxon>
        <taxon>Caulobacterales</taxon>
        <taxon>Caulobacteraceae</taxon>
        <taxon>Brevundimonas</taxon>
    </lineage>
</organism>
<dbReference type="GO" id="GO:0044718">
    <property type="term" value="P:siderophore transmembrane transport"/>
    <property type="evidence" value="ECO:0007669"/>
    <property type="project" value="TreeGrafter"/>
</dbReference>
<evidence type="ECO:0000313" key="3">
    <source>
        <dbReference type="EMBL" id="NJC41442.1"/>
    </source>
</evidence>
<dbReference type="RefSeq" id="WP_168046558.1">
    <property type="nucleotide sequence ID" value="NZ_JAATJM010000001.1"/>
</dbReference>
<feature type="domain" description="TonB-dependent receptor plug" evidence="2">
    <location>
        <begin position="34"/>
        <end position="113"/>
    </location>
</feature>
<name>A0A7X5YK66_9CAUL</name>
<proteinExistence type="predicted"/>
<comment type="caution">
    <text evidence="3">The sequence shown here is derived from an EMBL/GenBank/DDBJ whole genome shotgun (WGS) entry which is preliminary data.</text>
</comment>